<evidence type="ECO:0000313" key="15">
    <source>
        <dbReference type="Proteomes" id="UP000182444"/>
    </source>
</evidence>
<dbReference type="Gene3D" id="2.40.30.10">
    <property type="entry name" value="Translation factors"/>
    <property type="match status" value="2"/>
</dbReference>
<sequence length="781" mass="84447">MVHYDDDMDIGSDMDPEEEEKLDDALKEVLQSVPGCSVDKQTIKDMLWDSYYDVDAAIAYCVDKTAKAQKVEQMKKEQIDKKNEDAIAAERPTGAAKGAGKLSALRGSSKLASLRGNKSSSLDSLKKSVSPEPESPGSAESTASPPLSKLAKLRQSRLNNLKSGSSSESSALEALKSRDRGASKLARMGRRTEAASVAALENAGAAATTKDSADHVKERVNNTTPKPAPLVDYTFPSRAAVATPFGNLLTSPIPFTHRPANPTVRAKAAESAKASAKSFAGPSPDDIVLAKQQQAKIGALTSNLGNLNIAQTPAAKTDFSKWKPKIQPQDSAVTAITPSLNAVAVGHVDAGKSTLLGRLLHDTGVVSSHQVEKLAKSASEIGKKSFSYAWLMDQTDEERENGVTVDISVREFSYESREYFILDAPGHYNFVPNMIAGASQADVAIVVLDSLADAFERGFFADGQTKEHALLCRAMGVNHVIIAVNKMDQLKFDQTRFDEISDQMGLFLSKIGYSDVQFVPCSGFTGANIVKKQDISWYHDKTIMATLQGIPSAVSSDENALKLDIFNVKSSFGGVTVSGRLFAGMVQIDQPVVISPGNQVAIVRNIGVDLGSRNFAKAGENVNLSLEAVDGCDLELIKAGDILAQYSDPVRRGNKFRARVTLFDVDLPVLKGTQCDFYRSRVSSVAVFSKLYSLLDKQGNTIKEKPRFVDKGQTAFVELILSDNIALELEKENKHLSRFVLRRDGKTIGFGSVVKVARNPVDTSQVEKIQIGEDLDEDEED</sequence>
<dbReference type="PANTHER" id="PTHR23115">
    <property type="entry name" value="TRANSLATION FACTOR"/>
    <property type="match status" value="1"/>
</dbReference>
<dbReference type="GO" id="GO:0005525">
    <property type="term" value="F:GTP binding"/>
    <property type="evidence" value="ECO:0007669"/>
    <property type="project" value="UniProtKB-KW"/>
</dbReference>
<dbReference type="Gene3D" id="3.40.50.300">
    <property type="entry name" value="P-loop containing nucleotide triphosphate hydrolases"/>
    <property type="match status" value="1"/>
</dbReference>
<dbReference type="GeneID" id="2907143"/>
<name>A0A1D8N6W7_YARLL</name>
<dbReference type="InterPro" id="IPR009001">
    <property type="entry name" value="Transl_elong_EF1A/Init_IF2_C"/>
</dbReference>
<dbReference type="eggNOG" id="KOG0458">
    <property type="taxonomic scope" value="Eukaryota"/>
</dbReference>
<dbReference type="GO" id="GO:0006417">
    <property type="term" value="P:regulation of translation"/>
    <property type="evidence" value="ECO:0007669"/>
    <property type="project" value="UniProtKB-KW"/>
</dbReference>
<dbReference type="Pfam" id="PF08938">
    <property type="entry name" value="HBS1_N"/>
    <property type="match status" value="1"/>
</dbReference>
<dbReference type="KEGG" id="yli:2907143"/>
<feature type="domain" description="Tr-type G" evidence="13">
    <location>
        <begin position="337"/>
        <end position="558"/>
    </location>
</feature>
<evidence type="ECO:0000256" key="3">
    <source>
        <dbReference type="ARBA" id="ARBA00022490"/>
    </source>
</evidence>
<evidence type="ECO:0000256" key="4">
    <source>
        <dbReference type="ARBA" id="ARBA00022741"/>
    </source>
</evidence>
<dbReference type="SUPFAM" id="SSF52540">
    <property type="entry name" value="P-loop containing nucleoside triphosphate hydrolases"/>
    <property type="match status" value="1"/>
</dbReference>
<protein>
    <recommendedName>
        <fullName evidence="11">Elongation factor 1 alpha-like protein</fullName>
    </recommendedName>
</protein>
<organism evidence="14 15">
    <name type="scientific">Yarrowia lipolytica</name>
    <name type="common">Candida lipolytica</name>
    <dbReference type="NCBI Taxonomy" id="4952"/>
    <lineage>
        <taxon>Eukaryota</taxon>
        <taxon>Fungi</taxon>
        <taxon>Dikarya</taxon>
        <taxon>Ascomycota</taxon>
        <taxon>Saccharomycotina</taxon>
        <taxon>Dipodascomycetes</taxon>
        <taxon>Dipodascales</taxon>
        <taxon>Dipodascales incertae sedis</taxon>
        <taxon>Yarrowia</taxon>
    </lineage>
</organism>
<dbReference type="InterPro" id="IPR015033">
    <property type="entry name" value="HBS1-like_N"/>
</dbReference>
<dbReference type="PROSITE" id="PS51722">
    <property type="entry name" value="G_TR_2"/>
    <property type="match status" value="1"/>
</dbReference>
<evidence type="ECO:0000259" key="13">
    <source>
        <dbReference type="PROSITE" id="PS51722"/>
    </source>
</evidence>
<comment type="similarity">
    <text evidence="2">Belongs to the TRAFAC class translation factor GTPase superfamily. Classic translation factor GTPase family. EF-Tu/EF-1A subfamily.</text>
</comment>
<dbReference type="VEuPathDB" id="FungiDB:YALI1_B09837g"/>
<reference evidence="14 15" key="1">
    <citation type="journal article" date="2016" name="PLoS ONE">
        <title>Sequence Assembly of Yarrowia lipolytica Strain W29/CLIB89 Shows Transposable Element Diversity.</title>
        <authorList>
            <person name="Magnan C."/>
            <person name="Yu J."/>
            <person name="Chang I."/>
            <person name="Jahn E."/>
            <person name="Kanomata Y."/>
            <person name="Wu J."/>
            <person name="Zeller M."/>
            <person name="Oakes M."/>
            <person name="Baldi P."/>
            <person name="Sandmeyer S."/>
        </authorList>
    </citation>
    <scope>NUCLEOTIDE SEQUENCE [LARGE SCALE GENOMIC DNA]</scope>
    <source>
        <strain evidence="15">CLIB89(W29)</strain>
    </source>
</reference>
<evidence type="ECO:0000256" key="1">
    <source>
        <dbReference type="ARBA" id="ARBA00004496"/>
    </source>
</evidence>
<dbReference type="Pfam" id="PF22594">
    <property type="entry name" value="GTP-eEF1A_C"/>
    <property type="match status" value="1"/>
</dbReference>
<evidence type="ECO:0000256" key="12">
    <source>
        <dbReference type="SAM" id="MobiDB-lite"/>
    </source>
</evidence>
<dbReference type="GO" id="GO:0003924">
    <property type="term" value="F:GTPase activity"/>
    <property type="evidence" value="ECO:0007669"/>
    <property type="project" value="InterPro"/>
</dbReference>
<dbReference type="PRINTS" id="PR00315">
    <property type="entry name" value="ELONGATNFCT"/>
</dbReference>
<evidence type="ECO:0000256" key="7">
    <source>
        <dbReference type="ARBA" id="ARBA00022917"/>
    </source>
</evidence>
<dbReference type="GO" id="GO:1990533">
    <property type="term" value="C:Dom34-Hbs1 complex"/>
    <property type="evidence" value="ECO:0007669"/>
    <property type="project" value="UniProtKB-ARBA"/>
</dbReference>
<feature type="compositionally biased region" description="Low complexity" evidence="12">
    <location>
        <begin position="158"/>
        <end position="174"/>
    </location>
</feature>
<dbReference type="InterPro" id="IPR009000">
    <property type="entry name" value="Transl_B-barrel_sf"/>
</dbReference>
<proteinExistence type="inferred from homology"/>
<dbReference type="InterPro" id="IPR000795">
    <property type="entry name" value="T_Tr_GTP-bd_dom"/>
</dbReference>
<feature type="region of interest" description="Disordered" evidence="12">
    <location>
        <begin position="204"/>
        <end position="228"/>
    </location>
</feature>
<dbReference type="Pfam" id="PF00009">
    <property type="entry name" value="GTP_EFTU"/>
    <property type="match status" value="1"/>
</dbReference>
<keyword evidence="3" id="KW-0963">Cytoplasm</keyword>
<comment type="catalytic activity">
    <reaction evidence="9">
        <text>GTP + H2O = GDP + phosphate + H(+)</text>
        <dbReference type="Rhea" id="RHEA:19669"/>
        <dbReference type="ChEBI" id="CHEBI:15377"/>
        <dbReference type="ChEBI" id="CHEBI:15378"/>
        <dbReference type="ChEBI" id="CHEBI:37565"/>
        <dbReference type="ChEBI" id="CHEBI:43474"/>
        <dbReference type="ChEBI" id="CHEBI:58189"/>
    </reaction>
    <physiologicalReaction direction="left-to-right" evidence="9">
        <dbReference type="Rhea" id="RHEA:19670"/>
    </physiologicalReaction>
</comment>
<evidence type="ECO:0000256" key="6">
    <source>
        <dbReference type="ARBA" id="ARBA00022845"/>
    </source>
</evidence>
<evidence type="ECO:0000256" key="8">
    <source>
        <dbReference type="ARBA" id="ARBA00023134"/>
    </source>
</evidence>
<keyword evidence="8" id="KW-0342">GTP-binding</keyword>
<dbReference type="InterPro" id="IPR050100">
    <property type="entry name" value="TRAFAC_GTPase_members"/>
</dbReference>
<dbReference type="CDD" id="cd04093">
    <property type="entry name" value="HBS1_C_III"/>
    <property type="match status" value="1"/>
</dbReference>
<keyword evidence="6" id="KW-0810">Translation regulation</keyword>
<dbReference type="GO" id="GO:0005737">
    <property type="term" value="C:cytoplasm"/>
    <property type="evidence" value="ECO:0007669"/>
    <property type="project" value="UniProtKB-SubCell"/>
</dbReference>
<accession>A0A1D8N6W7</accession>
<feature type="compositionally biased region" description="Low complexity" evidence="12">
    <location>
        <begin position="118"/>
        <end position="146"/>
    </location>
</feature>
<feature type="compositionally biased region" description="Basic and acidic residues" evidence="12">
    <location>
        <begin position="211"/>
        <end position="220"/>
    </location>
</feature>
<evidence type="ECO:0000256" key="9">
    <source>
        <dbReference type="ARBA" id="ARBA00049117"/>
    </source>
</evidence>
<dbReference type="RefSeq" id="XP_065950237.2">
    <property type="nucleotide sequence ID" value="XM_066094165.2"/>
</dbReference>
<keyword evidence="7" id="KW-0648">Protein biosynthesis</keyword>
<dbReference type="SUPFAM" id="SSF50447">
    <property type="entry name" value="Translation proteins"/>
    <property type="match status" value="1"/>
</dbReference>
<feature type="region of interest" description="Disordered" evidence="12">
    <location>
        <begin position="1"/>
        <end position="21"/>
    </location>
</feature>
<evidence type="ECO:0000256" key="5">
    <source>
        <dbReference type="ARBA" id="ARBA00022801"/>
    </source>
</evidence>
<dbReference type="EMBL" id="CP017554">
    <property type="protein sequence ID" value="AOW01362.1"/>
    <property type="molecule type" value="Genomic_DNA"/>
</dbReference>
<feature type="compositionally biased region" description="Basic and acidic residues" evidence="12">
    <location>
        <begin position="71"/>
        <end position="85"/>
    </location>
</feature>
<dbReference type="AlphaFoldDB" id="A0A1D8N6W7"/>
<evidence type="ECO:0000313" key="14">
    <source>
        <dbReference type="EMBL" id="AOW01362.1"/>
    </source>
</evidence>
<evidence type="ECO:0000256" key="10">
    <source>
        <dbReference type="ARBA" id="ARBA00063537"/>
    </source>
</evidence>
<dbReference type="InterPro" id="IPR054696">
    <property type="entry name" value="GTP-eEF1A_C"/>
</dbReference>
<dbReference type="VEuPathDB" id="FungiDB:YALI0_B07557g"/>
<dbReference type="InterPro" id="IPR027417">
    <property type="entry name" value="P-loop_NTPase"/>
</dbReference>
<gene>
    <name evidence="14" type="ORF">YALI1_B09837g</name>
</gene>
<evidence type="ECO:0000256" key="11">
    <source>
        <dbReference type="ARBA" id="ARBA00074866"/>
    </source>
</evidence>
<comment type="subunit">
    <text evidence="10">Component of the Dom34-Hbs1 complex, also named Pelota-HBS1L complex, composed of dom34 and hbs1.</text>
</comment>
<dbReference type="FunFam" id="3.40.50.300:FF:000204">
    <property type="entry name" value="Translation elongation factor Tu"/>
    <property type="match status" value="1"/>
</dbReference>
<dbReference type="SUPFAM" id="SSF50465">
    <property type="entry name" value="EF-Tu/eEF-1alpha/eIF2-gamma C-terminal domain"/>
    <property type="match status" value="1"/>
</dbReference>
<evidence type="ECO:0000256" key="2">
    <source>
        <dbReference type="ARBA" id="ARBA00007249"/>
    </source>
</evidence>
<keyword evidence="4" id="KW-0547">Nucleotide-binding</keyword>
<dbReference type="GO" id="GO:0006412">
    <property type="term" value="P:translation"/>
    <property type="evidence" value="ECO:0007669"/>
    <property type="project" value="UniProtKB-KW"/>
</dbReference>
<dbReference type="CDD" id="cd01883">
    <property type="entry name" value="EF1_alpha"/>
    <property type="match status" value="1"/>
</dbReference>
<feature type="region of interest" description="Disordered" evidence="12">
    <location>
        <begin position="71"/>
        <end position="189"/>
    </location>
</feature>
<dbReference type="Proteomes" id="UP000182444">
    <property type="component" value="Chromosome 1B"/>
</dbReference>
<dbReference type="FunFam" id="2.40.30.10:FF:000070">
    <property type="entry name" value="Translation elongation factor EF-1 subunit"/>
    <property type="match status" value="1"/>
</dbReference>
<keyword evidence="5" id="KW-0378">Hydrolase</keyword>
<comment type="subcellular location">
    <subcellularLocation>
        <location evidence="1">Cytoplasm</location>
    </subcellularLocation>
</comment>